<feature type="transmembrane region" description="Helical" evidence="2">
    <location>
        <begin position="127"/>
        <end position="144"/>
    </location>
</feature>
<dbReference type="AlphaFoldDB" id="A0A2U3I6Z8"/>
<dbReference type="Proteomes" id="UP000238169">
    <property type="component" value="Unassembled WGS sequence"/>
</dbReference>
<keyword evidence="2" id="KW-0472">Membrane</keyword>
<proteinExistence type="predicted"/>
<feature type="compositionally biased region" description="Basic and acidic residues" evidence="1">
    <location>
        <begin position="250"/>
        <end position="264"/>
    </location>
</feature>
<evidence type="ECO:0000256" key="2">
    <source>
        <dbReference type="SAM" id="Phobius"/>
    </source>
</evidence>
<dbReference type="OrthoDB" id="9005022at2"/>
<evidence type="ECO:0000313" key="4">
    <source>
        <dbReference type="Proteomes" id="UP000238169"/>
    </source>
</evidence>
<gene>
    <name evidence="3" type="ORF">NOV72_03104</name>
</gene>
<keyword evidence="4" id="KW-1185">Reference proteome</keyword>
<evidence type="ECO:0000256" key="1">
    <source>
        <dbReference type="SAM" id="MobiDB-lite"/>
    </source>
</evidence>
<feature type="compositionally biased region" description="Polar residues" evidence="1">
    <location>
        <begin position="266"/>
        <end position="277"/>
    </location>
</feature>
<name>A0A2U3I6Z8_9BURK</name>
<reference evidence="4" key="1">
    <citation type="submission" date="2018-01" db="EMBL/GenBank/DDBJ databases">
        <authorList>
            <person name="Peeters C."/>
        </authorList>
    </citation>
    <scope>NUCLEOTIDE SEQUENCE [LARGE SCALE GENOMIC DNA]</scope>
</reference>
<keyword evidence="2" id="KW-1133">Transmembrane helix</keyword>
<sequence length="324" mass="34381">MSEPLIVVEGSLRLPKLRAPTDPFLNFGFEWSPARPRPVQSQSEIALFAARFLTAYVPALGLSDTRSPYRPTSLWGIIAREEVPQAMLRLTQAASGPGDASETRAEPIHLSVGAPAQVHRYRLSKPVAAAIAAACGVLIVWLLFGHAPVSRNEPIPATATREQPVQTVAAPPRAEPVVQVFETPAPSVAAVAVAPSAGIEPIATVDSAAPKIEVAPAAKDRARNGRVKVVLTPHAKPVEYRAHATSRRVAKQETSRHDRSKPVDKTANSFAARTRTASVEKFASQPSNASVPMDTTTLYSMLQHSPTLDSNAAASGRGAANGAR</sequence>
<organism evidence="3 4">
    <name type="scientific">Caballeronia novacaledonica</name>
    <dbReference type="NCBI Taxonomy" id="1544861"/>
    <lineage>
        <taxon>Bacteria</taxon>
        <taxon>Pseudomonadati</taxon>
        <taxon>Pseudomonadota</taxon>
        <taxon>Betaproteobacteria</taxon>
        <taxon>Burkholderiales</taxon>
        <taxon>Burkholderiaceae</taxon>
        <taxon>Caballeronia</taxon>
    </lineage>
</organism>
<accession>A0A2U3I6Z8</accession>
<dbReference type="RefSeq" id="WP_146150009.1">
    <property type="nucleotide sequence ID" value="NZ_OGTP01000009.1"/>
</dbReference>
<keyword evidence="2" id="KW-0812">Transmembrane</keyword>
<evidence type="ECO:0000313" key="3">
    <source>
        <dbReference type="EMBL" id="SPB15898.1"/>
    </source>
</evidence>
<feature type="region of interest" description="Disordered" evidence="1">
    <location>
        <begin position="242"/>
        <end position="291"/>
    </location>
</feature>
<protein>
    <submittedName>
        <fullName evidence="3">Uncharacterized protein</fullName>
    </submittedName>
</protein>
<dbReference type="EMBL" id="OGTP01000009">
    <property type="protein sequence ID" value="SPB15898.1"/>
    <property type="molecule type" value="Genomic_DNA"/>
</dbReference>